<evidence type="ECO:0000313" key="1">
    <source>
        <dbReference type="EMBL" id="CAJ62307.1"/>
    </source>
</evidence>
<organism evidence="1 2">
    <name type="scientific">Frankia alni (strain DSM 45986 / CECT 9034 / ACN14a)</name>
    <dbReference type="NCBI Taxonomy" id="326424"/>
    <lineage>
        <taxon>Bacteria</taxon>
        <taxon>Bacillati</taxon>
        <taxon>Actinomycetota</taxon>
        <taxon>Actinomycetes</taxon>
        <taxon>Frankiales</taxon>
        <taxon>Frankiaceae</taxon>
        <taxon>Frankia</taxon>
    </lineage>
</organism>
<dbReference type="HOGENOM" id="CLU_055243_0_0_11"/>
<dbReference type="Proteomes" id="UP000000657">
    <property type="component" value="Chromosome"/>
</dbReference>
<accession>Q0RJK5</accession>
<protein>
    <recommendedName>
        <fullName evidence="3">TNase-like domain-containing protein</fullName>
    </recommendedName>
</protein>
<gene>
    <name evidence="1" type="ordered locus">FRAAL3664</name>
</gene>
<evidence type="ECO:0000313" key="2">
    <source>
        <dbReference type="Proteomes" id="UP000000657"/>
    </source>
</evidence>
<name>Q0RJK5_FRAAA</name>
<keyword evidence="2" id="KW-1185">Reference proteome</keyword>
<proteinExistence type="predicted"/>
<dbReference type="EMBL" id="CT573213">
    <property type="protein sequence ID" value="CAJ62307.1"/>
    <property type="molecule type" value="Genomic_DNA"/>
</dbReference>
<evidence type="ECO:0008006" key="3">
    <source>
        <dbReference type="Google" id="ProtNLM"/>
    </source>
</evidence>
<sequence>MWSMPLTLIAGTFRVVGASPDGDSVRFYPHNSQAFRRAGITVKANRAGGVQLRLDAIDALETHYTPPHGREWHQRAEFGRGAGDALLHELGFTEVTRDARGTVTAATPTQTDGYILTRFADKYGRAVAMAFAGAPPAGQTDGAAVFLDVDGLHRSVNHRLLAAGWVYPTFYSKLYVDLRADLAATTTAVRAAASGLWKLDATTSGFTVTSRAQLTDDLVILPKLFRRLAEYLTLDETGGVDLAGFADFLAAGDDRLFTVPAGHATALDTLVRVRTDPASGQEKVTLTVPPEDIVFLEA</sequence>
<dbReference type="Gene3D" id="2.40.50.90">
    <property type="match status" value="1"/>
</dbReference>
<dbReference type="KEGG" id="fal:FRAAL3664"/>
<dbReference type="AlphaFoldDB" id="Q0RJK5"/>
<dbReference type="SUPFAM" id="SSF50199">
    <property type="entry name" value="Staphylococcal nuclease"/>
    <property type="match status" value="1"/>
</dbReference>
<reference evidence="1 2" key="1">
    <citation type="journal article" date="2007" name="Genome Res.">
        <title>Genome characteristics of facultatively symbiotic Frankia sp. strains reflect host range and host plant biogeography.</title>
        <authorList>
            <person name="Normand P."/>
            <person name="Lapierre P."/>
            <person name="Tisa L.S."/>
            <person name="Gogarten J.P."/>
            <person name="Alloisio N."/>
            <person name="Bagnarol E."/>
            <person name="Bassi C.A."/>
            <person name="Berry A.M."/>
            <person name="Bickhart D.M."/>
            <person name="Choisne N."/>
            <person name="Couloux A."/>
            <person name="Cournoyer B."/>
            <person name="Cruveiller S."/>
            <person name="Daubin V."/>
            <person name="Demange N."/>
            <person name="Francino M.P."/>
            <person name="Goltsman E."/>
            <person name="Huang Y."/>
            <person name="Kopp O.R."/>
            <person name="Labarre L."/>
            <person name="Lapidus A."/>
            <person name="Lavire C."/>
            <person name="Marechal J."/>
            <person name="Martinez M."/>
            <person name="Mastronunzio J.E."/>
            <person name="Mullin B.C."/>
            <person name="Niemann J."/>
            <person name="Pujic P."/>
            <person name="Rawnsley T."/>
            <person name="Rouy Z."/>
            <person name="Schenowitz C."/>
            <person name="Sellstedt A."/>
            <person name="Tavares F."/>
            <person name="Tomkins J.P."/>
            <person name="Vallenet D."/>
            <person name="Valverde C."/>
            <person name="Wall L.G."/>
            <person name="Wang Y."/>
            <person name="Medigue C."/>
            <person name="Benson D.R."/>
        </authorList>
    </citation>
    <scope>NUCLEOTIDE SEQUENCE [LARGE SCALE GENOMIC DNA]</scope>
    <source>
        <strain evidence="2">DSM 45986 / CECT 9034 / ACN14a</strain>
    </source>
</reference>
<dbReference type="InterPro" id="IPR035437">
    <property type="entry name" value="SNase_OB-fold_sf"/>
</dbReference>
<dbReference type="eggNOG" id="COG1525">
    <property type="taxonomic scope" value="Bacteria"/>
</dbReference>